<accession>A0A9W6FNC8</accession>
<evidence type="ECO:0000256" key="8">
    <source>
        <dbReference type="RuleBase" id="RU364068"/>
    </source>
</evidence>
<dbReference type="GO" id="GO:0008934">
    <property type="term" value="F:inositol monophosphate 1-phosphatase activity"/>
    <property type="evidence" value="ECO:0007669"/>
    <property type="project" value="InterPro"/>
</dbReference>
<dbReference type="PROSITE" id="PS00630">
    <property type="entry name" value="IMP_2"/>
    <property type="match status" value="1"/>
</dbReference>
<dbReference type="RefSeq" id="WP_281882846.1">
    <property type="nucleotide sequence ID" value="NZ_BSDP01000001.1"/>
</dbReference>
<comment type="cofactor">
    <cofactor evidence="2 7 8">
        <name>Mg(2+)</name>
        <dbReference type="ChEBI" id="CHEBI:18420"/>
    </cofactor>
</comment>
<dbReference type="GO" id="GO:0006020">
    <property type="term" value="P:inositol metabolic process"/>
    <property type="evidence" value="ECO:0007669"/>
    <property type="project" value="TreeGrafter"/>
</dbReference>
<feature type="binding site" evidence="7">
    <location>
        <position position="219"/>
    </location>
    <ligand>
        <name>Mg(2+)</name>
        <dbReference type="ChEBI" id="CHEBI:18420"/>
        <label>1</label>
        <note>catalytic</note>
    </ligand>
</feature>
<evidence type="ECO:0000256" key="7">
    <source>
        <dbReference type="PIRSR" id="PIRSR600760-2"/>
    </source>
</evidence>
<organism evidence="9 10">
    <name type="scientific">Agromyces rhizosphaerae</name>
    <dbReference type="NCBI Taxonomy" id="88374"/>
    <lineage>
        <taxon>Bacteria</taxon>
        <taxon>Bacillati</taxon>
        <taxon>Actinomycetota</taxon>
        <taxon>Actinomycetes</taxon>
        <taxon>Micrococcales</taxon>
        <taxon>Microbacteriaceae</taxon>
        <taxon>Agromyces</taxon>
    </lineage>
</organism>
<comment type="similarity">
    <text evidence="3 8">Belongs to the inositol monophosphatase superfamily.</text>
</comment>
<sequence length="268" mass="28070">MASHMELLEIAATVAQRAGGFAVDRRSHGVSVAETKSSPIDIVTQVDRDTESLIRGILADYRPDDGFYGEEGEADAGSSGLTWVVDPIDGTVNFLYDIPAWSVSVAVVEGGVDPSTWTVLAGAVVNPVAGELYTAAAGEGAWLGDRPLHVNDGVELDRALVATGFGYVRERKERQGRLVAELLPRIRDVRRIGSAALDLSAVGAGRLDAFYETGLNPWDHAAGGLVAAEAGARIGGIGGAPGGADMLIAAPPSLFDQLERAIAEHWEA</sequence>
<feature type="binding site" evidence="7">
    <location>
        <position position="86"/>
    </location>
    <ligand>
        <name>Mg(2+)</name>
        <dbReference type="ChEBI" id="CHEBI:18420"/>
        <label>1</label>
        <note>catalytic</note>
    </ligand>
</feature>
<reference evidence="9" key="1">
    <citation type="submission" date="2022-12" db="EMBL/GenBank/DDBJ databases">
        <title>Reference genome sequencing for broad-spectrum identification of bacterial and archaeal isolates by mass spectrometry.</title>
        <authorList>
            <person name="Sekiguchi Y."/>
            <person name="Tourlousse D.M."/>
        </authorList>
    </citation>
    <scope>NUCLEOTIDE SEQUENCE</scope>
    <source>
        <strain evidence="9">14</strain>
    </source>
</reference>
<dbReference type="PANTHER" id="PTHR20854:SF4">
    <property type="entry name" value="INOSITOL-1-MONOPHOSPHATASE-RELATED"/>
    <property type="match status" value="1"/>
</dbReference>
<dbReference type="GO" id="GO:0007165">
    <property type="term" value="P:signal transduction"/>
    <property type="evidence" value="ECO:0007669"/>
    <property type="project" value="TreeGrafter"/>
</dbReference>
<evidence type="ECO:0000256" key="5">
    <source>
        <dbReference type="ARBA" id="ARBA00022801"/>
    </source>
</evidence>
<dbReference type="Gene3D" id="3.40.190.80">
    <property type="match status" value="1"/>
</dbReference>
<dbReference type="CDD" id="cd01639">
    <property type="entry name" value="IMPase"/>
    <property type="match status" value="1"/>
</dbReference>
<dbReference type="InterPro" id="IPR020550">
    <property type="entry name" value="Inositol_monophosphatase_CS"/>
</dbReference>
<dbReference type="GO" id="GO:0046872">
    <property type="term" value="F:metal ion binding"/>
    <property type="evidence" value="ECO:0007669"/>
    <property type="project" value="UniProtKB-KW"/>
</dbReference>
<feature type="binding site" evidence="7">
    <location>
        <position position="89"/>
    </location>
    <ligand>
        <name>Mg(2+)</name>
        <dbReference type="ChEBI" id="CHEBI:18420"/>
        <label>1</label>
        <note>catalytic</note>
    </ligand>
</feature>
<dbReference type="InterPro" id="IPR033942">
    <property type="entry name" value="IMPase"/>
</dbReference>
<dbReference type="Proteomes" id="UP001144396">
    <property type="component" value="Unassembled WGS sequence"/>
</dbReference>
<protein>
    <recommendedName>
        <fullName evidence="8">Inositol-1-monophosphatase</fullName>
        <ecNumber evidence="8">3.1.3.25</ecNumber>
    </recommendedName>
</protein>
<keyword evidence="10" id="KW-1185">Reference proteome</keyword>
<evidence type="ECO:0000256" key="4">
    <source>
        <dbReference type="ARBA" id="ARBA00022723"/>
    </source>
</evidence>
<dbReference type="Pfam" id="PF00459">
    <property type="entry name" value="Inositol_P"/>
    <property type="match status" value="1"/>
</dbReference>
<name>A0A9W6FNC8_9MICO</name>
<evidence type="ECO:0000256" key="6">
    <source>
        <dbReference type="ARBA" id="ARBA00022842"/>
    </source>
</evidence>
<dbReference type="PRINTS" id="PR00377">
    <property type="entry name" value="IMPHPHTASES"/>
</dbReference>
<feature type="binding site" evidence="7">
    <location>
        <position position="88"/>
    </location>
    <ligand>
        <name>Mg(2+)</name>
        <dbReference type="ChEBI" id="CHEBI:18420"/>
        <label>1</label>
        <note>catalytic</note>
    </ligand>
</feature>
<evidence type="ECO:0000256" key="2">
    <source>
        <dbReference type="ARBA" id="ARBA00001946"/>
    </source>
</evidence>
<dbReference type="Gene3D" id="3.30.540.10">
    <property type="entry name" value="Fructose-1,6-Bisphosphatase, subunit A, domain 1"/>
    <property type="match status" value="1"/>
</dbReference>
<dbReference type="GO" id="GO:0046854">
    <property type="term" value="P:phosphatidylinositol phosphate biosynthetic process"/>
    <property type="evidence" value="ECO:0007669"/>
    <property type="project" value="InterPro"/>
</dbReference>
<evidence type="ECO:0000256" key="1">
    <source>
        <dbReference type="ARBA" id="ARBA00001033"/>
    </source>
</evidence>
<evidence type="ECO:0000313" key="10">
    <source>
        <dbReference type="Proteomes" id="UP001144396"/>
    </source>
</evidence>
<gene>
    <name evidence="9" type="primary">suhB</name>
    <name evidence="9" type="ORF">ARHIZOSPH14_10760</name>
</gene>
<dbReference type="PANTHER" id="PTHR20854">
    <property type="entry name" value="INOSITOL MONOPHOSPHATASE"/>
    <property type="match status" value="1"/>
</dbReference>
<feature type="binding site" evidence="7">
    <location>
        <position position="70"/>
    </location>
    <ligand>
        <name>Mg(2+)</name>
        <dbReference type="ChEBI" id="CHEBI:18420"/>
        <label>1</label>
        <note>catalytic</note>
    </ligand>
</feature>
<dbReference type="EC" id="3.1.3.25" evidence="8"/>
<dbReference type="EMBL" id="BSDP01000001">
    <property type="protein sequence ID" value="GLI26834.1"/>
    <property type="molecule type" value="Genomic_DNA"/>
</dbReference>
<comment type="catalytic activity">
    <reaction evidence="1 8">
        <text>a myo-inositol phosphate + H2O = myo-inositol + phosphate</text>
        <dbReference type="Rhea" id="RHEA:24056"/>
        <dbReference type="ChEBI" id="CHEBI:15377"/>
        <dbReference type="ChEBI" id="CHEBI:17268"/>
        <dbReference type="ChEBI" id="CHEBI:43474"/>
        <dbReference type="ChEBI" id="CHEBI:84139"/>
        <dbReference type="EC" id="3.1.3.25"/>
    </reaction>
</comment>
<keyword evidence="6 7" id="KW-0460">Magnesium</keyword>
<keyword evidence="4 7" id="KW-0479">Metal-binding</keyword>
<dbReference type="SUPFAM" id="SSF56655">
    <property type="entry name" value="Carbohydrate phosphatase"/>
    <property type="match status" value="1"/>
</dbReference>
<evidence type="ECO:0000313" key="9">
    <source>
        <dbReference type="EMBL" id="GLI26834.1"/>
    </source>
</evidence>
<dbReference type="AlphaFoldDB" id="A0A9W6FNC8"/>
<dbReference type="InterPro" id="IPR000760">
    <property type="entry name" value="Inositol_monophosphatase-like"/>
</dbReference>
<comment type="caution">
    <text evidence="9">The sequence shown here is derived from an EMBL/GenBank/DDBJ whole genome shotgun (WGS) entry which is preliminary data.</text>
</comment>
<keyword evidence="5 8" id="KW-0378">Hydrolase</keyword>
<dbReference type="InterPro" id="IPR020583">
    <property type="entry name" value="Inositol_monoP_metal-BS"/>
</dbReference>
<evidence type="ECO:0000256" key="3">
    <source>
        <dbReference type="ARBA" id="ARBA00009759"/>
    </source>
</evidence>
<proteinExistence type="inferred from homology"/>
<dbReference type="PROSITE" id="PS00629">
    <property type="entry name" value="IMP_1"/>
    <property type="match status" value="1"/>
</dbReference>